<dbReference type="GO" id="GO:0000127">
    <property type="term" value="C:transcription factor TFIIIC complex"/>
    <property type="evidence" value="ECO:0007669"/>
    <property type="project" value="InterPro"/>
</dbReference>
<dbReference type="InterPro" id="IPR036322">
    <property type="entry name" value="WD40_repeat_dom_sf"/>
</dbReference>
<sequence length="754" mass="85694">MDKKCHIWETEELCSINICPLVTAPFAVQWSPDNQISLITEGGVHVLELQPSPMSPNPTVKFTRSFVNPSDTLPAYAFATEMESLVWKLERQEIYSLLMEEAITPKLNGVSDIAFRIIKIAWSPKNLISPNQCILAILTTSGAVELLHKVSNEWYSICDISILRLNIVQEEIKSSLRNCMNSFDTMNQYATTIHSMRKLQACSITWSELFEMGKTYFAYFAVAYRNGDISIWKIPRISNFTASLKPVLAIRIELKITLRINLLCWVSISANEHLLIVGYIDGRIYSIKLSCDIDKLQIDSIEKCTESDRIGINHFHIVHKDKSHIKILAAKGIFLLLLCINWTGSLKSIKYLRTKEFNITGINSITAQKFLISTQDAHVFVVDIQSDELVLTNITTHLPQTRVQYLGLAHSPNKVMFVNITSPSMSFDHLVVKEPSTIHVFALKSVDPLPIVNNSTSLTNIWDCMEMLRVKAAKAEDPSTVLCTTTTTEKPESLHNLRVSMWMTVMMNVCKVKKPIPNIDHIRQSKISRELPLIYVHFACAYLDNLTKKGSRKRKSILSNDQKIAIGLLRKYLNIYLTNEDNDDEEDERDEKARRCARETLKATASCITMMEKCNLCCETINELSRDVTSCPSGHKLPRCAITLLQITSLEYRVCRICGQMFHSCLEQVSQEPCCQFCDVPLLYNEYALDVEGSELYGKNLSQLRVNIVESSKEQQYPEESHEKPHKNKRTAKAKTASNCDDNSDDVQVRWGDI</sequence>
<dbReference type="SUPFAM" id="SSF50978">
    <property type="entry name" value="WD40 repeat-like"/>
    <property type="match status" value="1"/>
</dbReference>
<accession>A0A6P3YFG0</accession>
<dbReference type="InterPro" id="IPR024764">
    <property type="entry name" value="TFIIIC_Znf"/>
</dbReference>
<dbReference type="Gene3D" id="2.130.10.10">
    <property type="entry name" value="YVTN repeat-like/Quinoprotein amine dehydrogenase"/>
    <property type="match status" value="1"/>
</dbReference>
<organism evidence="4 5">
    <name type="scientific">Dinoponera quadriceps</name>
    <name type="common">South American ant</name>
    <dbReference type="NCBI Taxonomy" id="609295"/>
    <lineage>
        <taxon>Eukaryota</taxon>
        <taxon>Metazoa</taxon>
        <taxon>Ecdysozoa</taxon>
        <taxon>Arthropoda</taxon>
        <taxon>Hexapoda</taxon>
        <taxon>Insecta</taxon>
        <taxon>Pterygota</taxon>
        <taxon>Neoptera</taxon>
        <taxon>Endopterygota</taxon>
        <taxon>Hymenoptera</taxon>
        <taxon>Apocrita</taxon>
        <taxon>Aculeata</taxon>
        <taxon>Formicoidea</taxon>
        <taxon>Formicidae</taxon>
        <taxon>Ponerinae</taxon>
        <taxon>Ponerini</taxon>
        <taxon>Dinoponera</taxon>
    </lineage>
</organism>
<feature type="domain" description="Transcription factor IIIC 90kDa subunit N-terminal" evidence="2">
    <location>
        <begin position="30"/>
        <end position="444"/>
    </location>
</feature>
<feature type="compositionally biased region" description="Basic residues" evidence="1">
    <location>
        <begin position="724"/>
        <end position="733"/>
    </location>
</feature>
<dbReference type="AlphaFoldDB" id="A0A6P3YFG0"/>
<feature type="domain" description="Transcription factor IIIC putative zinc-finger" evidence="3">
    <location>
        <begin position="610"/>
        <end position="662"/>
    </location>
</feature>
<feature type="region of interest" description="Disordered" evidence="1">
    <location>
        <begin position="712"/>
        <end position="754"/>
    </location>
</feature>
<gene>
    <name evidence="5 6" type="primary">LOC106751890</name>
</gene>
<dbReference type="GO" id="GO:0004402">
    <property type="term" value="F:histone acetyltransferase activity"/>
    <property type="evidence" value="ECO:0007669"/>
    <property type="project" value="InterPro"/>
</dbReference>
<evidence type="ECO:0000313" key="6">
    <source>
        <dbReference type="RefSeq" id="XP_014488625.1"/>
    </source>
</evidence>
<dbReference type="RefSeq" id="XP_014488625.1">
    <property type="nucleotide sequence ID" value="XM_014633139.1"/>
</dbReference>
<proteinExistence type="predicted"/>
<keyword evidence="4" id="KW-1185">Reference proteome</keyword>
<name>A0A6P3YFG0_DINQU</name>
<dbReference type="InterPro" id="IPR024761">
    <property type="entry name" value="TFIIIC_delta_N"/>
</dbReference>
<dbReference type="PANTHER" id="PTHR15496">
    <property type="entry name" value="GENERAL TRANSCRIPTION FACTOR 3C POLYPEPTIDE 4 FAMILY"/>
    <property type="match status" value="1"/>
</dbReference>
<protein>
    <submittedName>
        <fullName evidence="5 6">Uncharacterized protein LOC106751890 isoform X1</fullName>
    </submittedName>
</protein>
<evidence type="ECO:0000313" key="4">
    <source>
        <dbReference type="Proteomes" id="UP000515204"/>
    </source>
</evidence>
<reference evidence="5 6" key="1">
    <citation type="submission" date="2025-04" db="UniProtKB">
        <authorList>
            <consortium name="RefSeq"/>
        </authorList>
    </citation>
    <scope>IDENTIFICATION</scope>
</reference>
<dbReference type="Pfam" id="PF12660">
    <property type="entry name" value="zf-TFIIIC"/>
    <property type="match status" value="1"/>
</dbReference>
<dbReference type="KEGG" id="dqu:106751890"/>
<dbReference type="InterPro" id="IPR015943">
    <property type="entry name" value="WD40/YVTN_repeat-like_dom_sf"/>
</dbReference>
<dbReference type="GeneID" id="106751890"/>
<dbReference type="OrthoDB" id="6021743at2759"/>
<dbReference type="Pfam" id="PF12657">
    <property type="entry name" value="TFIIIC_delta"/>
    <property type="match status" value="1"/>
</dbReference>
<evidence type="ECO:0000259" key="2">
    <source>
        <dbReference type="Pfam" id="PF12657"/>
    </source>
</evidence>
<dbReference type="InterPro" id="IPR044230">
    <property type="entry name" value="GTF3C4"/>
</dbReference>
<dbReference type="GO" id="GO:0006384">
    <property type="term" value="P:transcription initiation at RNA polymerase III promoter"/>
    <property type="evidence" value="ECO:0007669"/>
    <property type="project" value="InterPro"/>
</dbReference>
<dbReference type="PANTHER" id="PTHR15496:SF2">
    <property type="entry name" value="GENERAL TRANSCRIPTION FACTOR 3C POLYPEPTIDE 4"/>
    <property type="match status" value="1"/>
</dbReference>
<evidence type="ECO:0000256" key="1">
    <source>
        <dbReference type="SAM" id="MobiDB-lite"/>
    </source>
</evidence>
<evidence type="ECO:0000313" key="5">
    <source>
        <dbReference type="RefSeq" id="XP_014488624.1"/>
    </source>
</evidence>
<dbReference type="Proteomes" id="UP000515204">
    <property type="component" value="Unplaced"/>
</dbReference>
<evidence type="ECO:0000259" key="3">
    <source>
        <dbReference type="Pfam" id="PF12660"/>
    </source>
</evidence>
<dbReference type="RefSeq" id="XP_014488624.1">
    <property type="nucleotide sequence ID" value="XM_014633138.1"/>
</dbReference>